<name>A0A5N5EA27_RHOER</name>
<evidence type="ECO:0000313" key="2">
    <source>
        <dbReference type="EMBL" id="KAB2584824.1"/>
    </source>
</evidence>
<protein>
    <submittedName>
        <fullName evidence="2">Uncharacterized protein</fullName>
    </submittedName>
</protein>
<proteinExistence type="predicted"/>
<evidence type="ECO:0000256" key="1">
    <source>
        <dbReference type="SAM" id="Phobius"/>
    </source>
</evidence>
<feature type="transmembrane region" description="Helical" evidence="1">
    <location>
        <begin position="12"/>
        <end position="33"/>
    </location>
</feature>
<gene>
    <name evidence="2" type="ORF">BS297_13445</name>
</gene>
<sequence>MAQNIGAFVARNAKAVVSLIGGIISVLTVAVALLQYAPASAVGAGVALLTALEVLRTVNVWIVKNEPVLEAAADAAAELVESFTAAVGASDSDHTVAEHLSTGGAR</sequence>
<comment type="caution">
    <text evidence="2">The sequence shown here is derived from an EMBL/GenBank/DDBJ whole genome shotgun (WGS) entry which is preliminary data.</text>
</comment>
<dbReference type="EMBL" id="MRBO01000398">
    <property type="protein sequence ID" value="KAB2584824.1"/>
    <property type="molecule type" value="Genomic_DNA"/>
</dbReference>
<reference evidence="2 3" key="1">
    <citation type="journal article" date="2017" name="Poromechanics V (2013)">
        <title>Genomic Characterization of the Arsenic-Tolerant Actinobacterium, &lt;i&gt;Rhodococcus erythropolis&lt;/i&gt; S43.</title>
        <authorList>
            <person name="Retamal-Morales G."/>
            <person name="Mehnert M."/>
            <person name="Schwabe R."/>
            <person name="Tischler D."/>
            <person name="Schloemann M."/>
            <person name="Levican G.J."/>
        </authorList>
    </citation>
    <scope>NUCLEOTIDE SEQUENCE [LARGE SCALE GENOMIC DNA]</scope>
    <source>
        <strain evidence="2 3">S43</strain>
    </source>
</reference>
<organism evidence="2 3">
    <name type="scientific">Rhodococcus erythropolis</name>
    <name type="common">Arthrobacter picolinophilus</name>
    <dbReference type="NCBI Taxonomy" id="1833"/>
    <lineage>
        <taxon>Bacteria</taxon>
        <taxon>Bacillati</taxon>
        <taxon>Actinomycetota</taxon>
        <taxon>Actinomycetes</taxon>
        <taxon>Mycobacteriales</taxon>
        <taxon>Nocardiaceae</taxon>
        <taxon>Rhodococcus</taxon>
        <taxon>Rhodococcus erythropolis group</taxon>
    </lineage>
</organism>
<evidence type="ECO:0000313" key="3">
    <source>
        <dbReference type="Proteomes" id="UP000325576"/>
    </source>
</evidence>
<keyword evidence="1" id="KW-1133">Transmembrane helix</keyword>
<accession>A0A5N5EA27</accession>
<keyword evidence="1" id="KW-0812">Transmembrane</keyword>
<keyword evidence="1" id="KW-0472">Membrane</keyword>
<dbReference type="Proteomes" id="UP000325576">
    <property type="component" value="Unassembled WGS sequence"/>
</dbReference>
<dbReference type="AlphaFoldDB" id="A0A5N5EA27"/>